<dbReference type="AlphaFoldDB" id="A0A3D8QL92"/>
<dbReference type="OrthoDB" id="2533647at2759"/>
<comment type="caution">
    <text evidence="1">The sequence shown here is derived from an EMBL/GenBank/DDBJ whole genome shotgun (WGS) entry which is preliminary data.</text>
</comment>
<evidence type="ECO:0000313" key="1">
    <source>
        <dbReference type="EMBL" id="RDW62559.1"/>
    </source>
</evidence>
<evidence type="ECO:0000313" key="2">
    <source>
        <dbReference type="Proteomes" id="UP000256328"/>
    </source>
</evidence>
<reference evidence="1 2" key="1">
    <citation type="journal article" date="2018" name="IMA Fungus">
        <title>IMA Genome-F 9: Draft genome sequence of Annulohypoxylon stygium, Aspergillus mulundensis, Berkeleyomyces basicola (syn. Thielaviopsis basicola), Ceratocystis smalleyi, two Cercospora beticola strains, Coleophoma cylindrospora, Fusarium fracticaudum, Phialophora cf. hyalina, and Morchella septimelata.</title>
        <authorList>
            <person name="Wingfield B.D."/>
            <person name="Bills G.F."/>
            <person name="Dong Y."/>
            <person name="Huang W."/>
            <person name="Nel W.J."/>
            <person name="Swalarsk-Parry B.S."/>
            <person name="Vaghefi N."/>
            <person name="Wilken P.M."/>
            <person name="An Z."/>
            <person name="de Beer Z.W."/>
            <person name="De Vos L."/>
            <person name="Chen L."/>
            <person name="Duong T.A."/>
            <person name="Gao Y."/>
            <person name="Hammerbacher A."/>
            <person name="Kikkert J.R."/>
            <person name="Li Y."/>
            <person name="Li H."/>
            <person name="Li K."/>
            <person name="Li Q."/>
            <person name="Liu X."/>
            <person name="Ma X."/>
            <person name="Naidoo K."/>
            <person name="Pethybridge S.J."/>
            <person name="Sun J."/>
            <person name="Steenkamp E.T."/>
            <person name="van der Nest M.A."/>
            <person name="van Wyk S."/>
            <person name="Wingfield M.J."/>
            <person name="Xiong C."/>
            <person name="Yue Q."/>
            <person name="Zhang X."/>
        </authorList>
    </citation>
    <scope>NUCLEOTIDE SEQUENCE [LARGE SCALE GENOMIC DNA]</scope>
    <source>
        <strain evidence="1 2">BP5796</strain>
    </source>
</reference>
<protein>
    <submittedName>
        <fullName evidence="1">Uncharacterized protein</fullName>
    </submittedName>
</protein>
<organism evidence="1 2">
    <name type="scientific">Coleophoma crateriformis</name>
    <dbReference type="NCBI Taxonomy" id="565419"/>
    <lineage>
        <taxon>Eukaryota</taxon>
        <taxon>Fungi</taxon>
        <taxon>Dikarya</taxon>
        <taxon>Ascomycota</taxon>
        <taxon>Pezizomycotina</taxon>
        <taxon>Leotiomycetes</taxon>
        <taxon>Helotiales</taxon>
        <taxon>Dermateaceae</taxon>
        <taxon>Coleophoma</taxon>
    </lineage>
</organism>
<gene>
    <name evidence="1" type="ORF">BP5796_10861</name>
</gene>
<proteinExistence type="predicted"/>
<name>A0A3D8QL92_9HELO</name>
<dbReference type="EMBL" id="PDLN01000017">
    <property type="protein sequence ID" value="RDW62559.1"/>
    <property type="molecule type" value="Genomic_DNA"/>
</dbReference>
<accession>A0A3D8QL92</accession>
<keyword evidence="2" id="KW-1185">Reference proteome</keyword>
<dbReference type="Proteomes" id="UP000256328">
    <property type="component" value="Unassembled WGS sequence"/>
</dbReference>
<sequence length="140" mass="16578">MHRENGTLVDLNLAKGRAVGKMKATITQRFEIDGLSVDIECDGRFIFWFKREGNEWKAQYKRVFYEKDKMIPVDEKTVPVFEKEELAKYPKGYQYLAMAQHKIGHPILLDLPTVNKEAFYKMYEAIHDWLEGKDLNLFWD</sequence>